<dbReference type="Pfam" id="PF13895">
    <property type="entry name" value="Ig_2"/>
    <property type="match status" value="1"/>
</dbReference>
<evidence type="ECO:0000259" key="3">
    <source>
        <dbReference type="PROSITE" id="PS50835"/>
    </source>
</evidence>
<protein>
    <recommendedName>
        <fullName evidence="3">Ig-like domain-containing protein</fullName>
    </recommendedName>
</protein>
<dbReference type="InterPro" id="IPR007110">
    <property type="entry name" value="Ig-like_dom"/>
</dbReference>
<keyword evidence="5" id="KW-1185">Reference proteome</keyword>
<evidence type="ECO:0000313" key="4">
    <source>
        <dbReference type="Ensembl" id="ENSMMDP00005022920.1"/>
    </source>
</evidence>
<reference evidence="4" key="2">
    <citation type="submission" date="2025-08" db="UniProtKB">
        <authorList>
            <consortium name="Ensembl"/>
        </authorList>
    </citation>
    <scope>IDENTIFICATION</scope>
</reference>
<dbReference type="Proteomes" id="UP000472263">
    <property type="component" value="Chromosome 16"/>
</dbReference>
<reference evidence="4" key="3">
    <citation type="submission" date="2025-09" db="UniProtKB">
        <authorList>
            <consortium name="Ensembl"/>
        </authorList>
    </citation>
    <scope>IDENTIFICATION</scope>
</reference>
<evidence type="ECO:0000256" key="2">
    <source>
        <dbReference type="SAM" id="SignalP"/>
    </source>
</evidence>
<dbReference type="Gene3D" id="2.60.40.10">
    <property type="entry name" value="Immunoglobulins"/>
    <property type="match status" value="1"/>
</dbReference>
<evidence type="ECO:0000256" key="1">
    <source>
        <dbReference type="SAM" id="Phobius"/>
    </source>
</evidence>
<feature type="signal peptide" evidence="2">
    <location>
        <begin position="1"/>
        <end position="20"/>
    </location>
</feature>
<reference evidence="4" key="1">
    <citation type="submission" date="2019-06" db="EMBL/GenBank/DDBJ databases">
        <authorList>
            <consortium name="Wellcome Sanger Institute Data Sharing"/>
        </authorList>
    </citation>
    <scope>NUCLEOTIDE SEQUENCE [LARGE SCALE GENOMIC DNA]</scope>
</reference>
<dbReference type="SUPFAM" id="SSF48726">
    <property type="entry name" value="Immunoglobulin"/>
    <property type="match status" value="1"/>
</dbReference>
<feature type="chain" id="PRO_5025379453" description="Ig-like domain-containing protein" evidence="2">
    <location>
        <begin position="21"/>
        <end position="215"/>
    </location>
</feature>
<keyword evidence="1" id="KW-1133">Transmembrane helix</keyword>
<dbReference type="PANTHER" id="PTHR15193">
    <property type="entry name" value="CD83 ANTIGEN"/>
    <property type="match status" value="1"/>
</dbReference>
<proteinExistence type="predicted"/>
<dbReference type="SMART" id="SM00409">
    <property type="entry name" value="IG"/>
    <property type="match status" value="1"/>
</dbReference>
<gene>
    <name evidence="4" type="primary">cd83</name>
</gene>
<keyword evidence="2" id="KW-0732">Signal</keyword>
<evidence type="ECO:0000313" key="5">
    <source>
        <dbReference type="Proteomes" id="UP000472263"/>
    </source>
</evidence>
<keyword evidence="1" id="KW-0812">Transmembrane</keyword>
<feature type="domain" description="Ig-like" evidence="3">
    <location>
        <begin position="15"/>
        <end position="129"/>
    </location>
</feature>
<dbReference type="Ensembl" id="ENSMMDT00005023424.1">
    <property type="protein sequence ID" value="ENSMMDP00005022920.1"/>
    <property type="gene ID" value="ENSMMDG00005011104.1"/>
</dbReference>
<dbReference type="GeneTree" id="ENSGT00510000051337"/>
<sequence length="215" mass="24136">MTRDTLRRLLIYLHPLMVVSLDAEVTRTMCGGDCQLRCAARSKPGVQYRAVRWYKVGEPPSSQLSGLLVHNLLEGSTRLYVGVQRQVELLGDSYTIFMPNVTSADSGKYVCHLSAPVGERNQEGEVHLTVTGTSHTHQSNCYLVIFATVLLMAALLIFIISYRSLKSMLKETSSSPKKEIFLDAPLKPLEKKELEMIWTLGPDWSKQPTIKHVFV</sequence>
<organism evidence="4 5">
    <name type="scientific">Myripristis murdjan</name>
    <name type="common">pinecone soldierfish</name>
    <dbReference type="NCBI Taxonomy" id="586833"/>
    <lineage>
        <taxon>Eukaryota</taxon>
        <taxon>Metazoa</taxon>
        <taxon>Chordata</taxon>
        <taxon>Craniata</taxon>
        <taxon>Vertebrata</taxon>
        <taxon>Euteleostomi</taxon>
        <taxon>Actinopterygii</taxon>
        <taxon>Neopterygii</taxon>
        <taxon>Teleostei</taxon>
        <taxon>Neoteleostei</taxon>
        <taxon>Acanthomorphata</taxon>
        <taxon>Holocentriformes</taxon>
        <taxon>Holocentridae</taxon>
        <taxon>Myripristis</taxon>
    </lineage>
</organism>
<dbReference type="CDD" id="cd00096">
    <property type="entry name" value="Ig"/>
    <property type="match status" value="1"/>
</dbReference>
<dbReference type="PANTHER" id="PTHR15193:SF1">
    <property type="entry name" value="CD83 ANTIGEN"/>
    <property type="match status" value="1"/>
</dbReference>
<dbReference type="InterPro" id="IPR013783">
    <property type="entry name" value="Ig-like_fold"/>
</dbReference>
<keyword evidence="1" id="KW-0472">Membrane</keyword>
<dbReference type="InterPro" id="IPR003599">
    <property type="entry name" value="Ig_sub"/>
</dbReference>
<dbReference type="AlphaFoldDB" id="A0A667XZ10"/>
<accession>A0A667XZ10</accession>
<dbReference type="InterPro" id="IPR036179">
    <property type="entry name" value="Ig-like_dom_sf"/>
</dbReference>
<name>A0A667XZ10_9TELE</name>
<feature type="transmembrane region" description="Helical" evidence="1">
    <location>
        <begin position="142"/>
        <end position="162"/>
    </location>
</feature>
<dbReference type="PROSITE" id="PS50835">
    <property type="entry name" value="IG_LIKE"/>
    <property type="match status" value="1"/>
</dbReference>